<dbReference type="PROSITE" id="PS50850">
    <property type="entry name" value="MFS"/>
    <property type="match status" value="1"/>
</dbReference>
<feature type="transmembrane region" description="Helical" evidence="8">
    <location>
        <begin position="350"/>
        <end position="371"/>
    </location>
</feature>
<dbReference type="GO" id="GO:0005886">
    <property type="term" value="C:plasma membrane"/>
    <property type="evidence" value="ECO:0007669"/>
    <property type="project" value="UniProtKB-SubCell"/>
</dbReference>
<keyword evidence="4 8" id="KW-1003">Cell membrane</keyword>
<dbReference type="RefSeq" id="WP_091659486.1">
    <property type="nucleotide sequence ID" value="NZ_FONT01000002.1"/>
</dbReference>
<comment type="similarity">
    <text evidence="2 8">Belongs to the major facilitator superfamily. Bcr/CmlA family.</text>
</comment>
<evidence type="ECO:0000256" key="2">
    <source>
        <dbReference type="ARBA" id="ARBA00006236"/>
    </source>
</evidence>
<evidence type="ECO:0000256" key="7">
    <source>
        <dbReference type="ARBA" id="ARBA00023136"/>
    </source>
</evidence>
<keyword evidence="5 8" id="KW-0812">Transmembrane</keyword>
<evidence type="ECO:0000313" key="11">
    <source>
        <dbReference type="Proteomes" id="UP000199516"/>
    </source>
</evidence>
<feature type="transmembrane region" description="Helical" evidence="8">
    <location>
        <begin position="85"/>
        <end position="107"/>
    </location>
</feature>
<name>A0A1I2C1F5_9BACI</name>
<evidence type="ECO:0000256" key="5">
    <source>
        <dbReference type="ARBA" id="ARBA00022692"/>
    </source>
</evidence>
<evidence type="ECO:0000313" key="10">
    <source>
        <dbReference type="EMBL" id="SFE62286.1"/>
    </source>
</evidence>
<feature type="transmembrane region" description="Helical" evidence="8">
    <location>
        <begin position="53"/>
        <end position="73"/>
    </location>
</feature>
<feature type="transmembrane region" description="Helical" evidence="8">
    <location>
        <begin position="377"/>
        <end position="398"/>
    </location>
</feature>
<feature type="domain" description="Major facilitator superfamily (MFS) profile" evidence="9">
    <location>
        <begin position="15"/>
        <end position="401"/>
    </location>
</feature>
<keyword evidence="6 8" id="KW-1133">Transmembrane helix</keyword>
<keyword evidence="11" id="KW-1185">Reference proteome</keyword>
<evidence type="ECO:0000256" key="1">
    <source>
        <dbReference type="ARBA" id="ARBA00004651"/>
    </source>
</evidence>
<dbReference type="CDD" id="cd17320">
    <property type="entry name" value="MFS_MdfA_MDR_like"/>
    <property type="match status" value="1"/>
</dbReference>
<evidence type="ECO:0000256" key="6">
    <source>
        <dbReference type="ARBA" id="ARBA00022989"/>
    </source>
</evidence>
<keyword evidence="7 8" id="KW-0472">Membrane</keyword>
<dbReference type="InterPro" id="IPR036259">
    <property type="entry name" value="MFS_trans_sf"/>
</dbReference>
<dbReference type="STRING" id="930128.SAMN05192532_102640"/>
<dbReference type="NCBIfam" id="TIGR00710">
    <property type="entry name" value="efflux_Bcr_CflA"/>
    <property type="match status" value="1"/>
</dbReference>
<dbReference type="Gene3D" id="1.20.1720.10">
    <property type="entry name" value="Multidrug resistance protein D"/>
    <property type="match status" value="1"/>
</dbReference>
<dbReference type="Proteomes" id="UP000199516">
    <property type="component" value="Unassembled WGS sequence"/>
</dbReference>
<dbReference type="PRINTS" id="PR01035">
    <property type="entry name" value="TCRTETA"/>
</dbReference>
<evidence type="ECO:0000259" key="9">
    <source>
        <dbReference type="PROSITE" id="PS50850"/>
    </source>
</evidence>
<feature type="transmembrane region" description="Helical" evidence="8">
    <location>
        <begin position="230"/>
        <end position="251"/>
    </location>
</feature>
<dbReference type="GO" id="GO:1990961">
    <property type="term" value="P:xenobiotic detoxification by transmembrane export across the plasma membrane"/>
    <property type="evidence" value="ECO:0007669"/>
    <property type="project" value="InterPro"/>
</dbReference>
<feature type="transmembrane region" description="Helical" evidence="8">
    <location>
        <begin position="173"/>
        <end position="192"/>
    </location>
</feature>
<sequence>MEQEQQNQTLSTGRRLWMAILLGSLAAFGPLTVDMYLPGFPSIAQDLQTNASLVQLSLTACLLGLASGQLVIGPISDMKGRRKPLLAALLTYFAASLLCVLAPSIWILILGRFIQGFAASAGIVISRAVVRDLYSGKELTKFFALLMLVNGLAPILAPASGGIVLNYTTWEGIFVLLSVVGIIMFITVLVALPETLTEENRSQTGIKKTILTFGDLIKDKPFLGYSLAQGLIMGGVFAYISGSPFVFQGIYGLSEQAFGFLLAFNGLGIIIGSQTTGRLAGIVAERKLLLFGLIMTSSASTFLMVMTVIEAPVIFLIVPLFLIVTSVGFVNTTSFSLAMATQGHRAGSAAALLGLLPFVLGSITAPLVGIAGESTAVPMGVIIMMTNIAALSANLLLVRQR</sequence>
<gene>
    <name evidence="10" type="ORF">SAMN05192532_102640</name>
</gene>
<evidence type="ECO:0000256" key="3">
    <source>
        <dbReference type="ARBA" id="ARBA00022448"/>
    </source>
</evidence>
<dbReference type="PANTHER" id="PTHR23502">
    <property type="entry name" value="MAJOR FACILITATOR SUPERFAMILY"/>
    <property type="match status" value="1"/>
</dbReference>
<dbReference type="OrthoDB" id="9800416at2"/>
<dbReference type="InterPro" id="IPR011701">
    <property type="entry name" value="MFS"/>
</dbReference>
<keyword evidence="3 8" id="KW-0813">Transport</keyword>
<dbReference type="EMBL" id="FONT01000002">
    <property type="protein sequence ID" value="SFE62286.1"/>
    <property type="molecule type" value="Genomic_DNA"/>
</dbReference>
<feature type="transmembrane region" description="Helical" evidence="8">
    <location>
        <begin position="113"/>
        <end position="130"/>
    </location>
</feature>
<dbReference type="AlphaFoldDB" id="A0A1I2C1F5"/>
<protein>
    <recommendedName>
        <fullName evidence="8">Bcr/CflA family efflux transporter</fullName>
    </recommendedName>
</protein>
<accession>A0A1I2C1F5</accession>
<feature type="transmembrane region" description="Helical" evidence="8">
    <location>
        <begin position="288"/>
        <end position="309"/>
    </location>
</feature>
<comment type="subcellular location">
    <subcellularLocation>
        <location evidence="1 8">Cell membrane</location>
        <topology evidence="1 8">Multi-pass membrane protein</topology>
    </subcellularLocation>
</comment>
<evidence type="ECO:0000256" key="4">
    <source>
        <dbReference type="ARBA" id="ARBA00022475"/>
    </source>
</evidence>
<dbReference type="GO" id="GO:0042910">
    <property type="term" value="F:xenobiotic transmembrane transporter activity"/>
    <property type="evidence" value="ECO:0007669"/>
    <property type="project" value="InterPro"/>
</dbReference>
<dbReference type="InterPro" id="IPR004812">
    <property type="entry name" value="Efflux_drug-R_Bcr/CmlA"/>
</dbReference>
<proteinExistence type="inferred from homology"/>
<feature type="transmembrane region" description="Helical" evidence="8">
    <location>
        <begin position="142"/>
        <end position="167"/>
    </location>
</feature>
<feature type="transmembrane region" description="Helical" evidence="8">
    <location>
        <begin position="16"/>
        <end position="33"/>
    </location>
</feature>
<organism evidence="10 11">
    <name type="scientific">Alteribacillus iranensis</name>
    <dbReference type="NCBI Taxonomy" id="930128"/>
    <lineage>
        <taxon>Bacteria</taxon>
        <taxon>Bacillati</taxon>
        <taxon>Bacillota</taxon>
        <taxon>Bacilli</taxon>
        <taxon>Bacillales</taxon>
        <taxon>Bacillaceae</taxon>
        <taxon>Alteribacillus</taxon>
    </lineage>
</organism>
<dbReference type="FunFam" id="1.20.1720.10:FF:000005">
    <property type="entry name" value="Bcr/CflA family efflux transporter"/>
    <property type="match status" value="1"/>
</dbReference>
<evidence type="ECO:0000256" key="8">
    <source>
        <dbReference type="RuleBase" id="RU365088"/>
    </source>
</evidence>
<dbReference type="SUPFAM" id="SSF103473">
    <property type="entry name" value="MFS general substrate transporter"/>
    <property type="match status" value="1"/>
</dbReference>
<feature type="transmembrane region" description="Helical" evidence="8">
    <location>
        <begin position="257"/>
        <end position="276"/>
    </location>
</feature>
<dbReference type="PANTHER" id="PTHR23502:SF132">
    <property type="entry name" value="POLYAMINE TRANSPORTER 2-RELATED"/>
    <property type="match status" value="1"/>
</dbReference>
<reference evidence="10 11" key="1">
    <citation type="submission" date="2016-10" db="EMBL/GenBank/DDBJ databases">
        <authorList>
            <person name="de Groot N.N."/>
        </authorList>
    </citation>
    <scope>NUCLEOTIDE SEQUENCE [LARGE SCALE GENOMIC DNA]</scope>
    <source>
        <strain evidence="10 11">DSM 23995</strain>
    </source>
</reference>
<dbReference type="InterPro" id="IPR001958">
    <property type="entry name" value="Tet-R_TetA/multi-R_MdtG-like"/>
</dbReference>
<dbReference type="Pfam" id="PF07690">
    <property type="entry name" value="MFS_1"/>
    <property type="match status" value="1"/>
</dbReference>
<feature type="transmembrane region" description="Helical" evidence="8">
    <location>
        <begin position="315"/>
        <end position="338"/>
    </location>
</feature>
<dbReference type="InterPro" id="IPR020846">
    <property type="entry name" value="MFS_dom"/>
</dbReference>